<feature type="transmembrane region" description="Helical" evidence="8">
    <location>
        <begin position="62"/>
        <end position="84"/>
    </location>
</feature>
<dbReference type="Pfam" id="PF04193">
    <property type="entry name" value="PQ-loop"/>
    <property type="match status" value="2"/>
</dbReference>
<protein>
    <recommendedName>
        <fullName evidence="11">PQ-loop repeat-containing protein</fullName>
    </recommendedName>
</protein>
<dbReference type="SMART" id="SM00679">
    <property type="entry name" value="CTNS"/>
    <property type="match status" value="2"/>
</dbReference>
<organism evidence="9 10">
    <name type="scientific">Paramecium sonneborni</name>
    <dbReference type="NCBI Taxonomy" id="65129"/>
    <lineage>
        <taxon>Eukaryota</taxon>
        <taxon>Sar</taxon>
        <taxon>Alveolata</taxon>
        <taxon>Ciliophora</taxon>
        <taxon>Intramacronucleata</taxon>
        <taxon>Oligohymenophorea</taxon>
        <taxon>Peniculida</taxon>
        <taxon>Parameciidae</taxon>
        <taxon>Paramecium</taxon>
    </lineage>
</organism>
<name>A0A8S1KGC9_9CILI</name>
<sequence length="214" mass="25116">MTFIYNLISYGIVFGAIFNQLPQIYKIYKSKSIYGISFSSIYTETLMLVFNVAYNMHEGTNFLLYGENVILYIEYIIVLIQYGYYSESQRDYKRKLSFLGIISLLFLFQIVPPIIFKLSIYINMILCIGLLDILVFFSKWPQIKMNYQRQSTGQLSFLTHLQNQAGAIPRALSIFAESNNYLLYCLVILDNVLVSLITFQFLFYWSKQDIKQKQ</sequence>
<keyword evidence="6 8" id="KW-0472">Membrane</keyword>
<dbReference type="InterPro" id="IPR016817">
    <property type="entry name" value="MannP-dilichol_defect-1"/>
</dbReference>
<accession>A0A8S1KGC9</accession>
<evidence type="ECO:0000256" key="3">
    <source>
        <dbReference type="ARBA" id="ARBA00022692"/>
    </source>
</evidence>
<evidence type="ECO:0000256" key="7">
    <source>
        <dbReference type="ARBA" id="ARBA00038475"/>
    </source>
</evidence>
<evidence type="ECO:0000256" key="2">
    <source>
        <dbReference type="ARBA" id="ARBA00022448"/>
    </source>
</evidence>
<reference evidence="9" key="1">
    <citation type="submission" date="2021-01" db="EMBL/GenBank/DDBJ databases">
        <authorList>
            <consortium name="Genoscope - CEA"/>
            <person name="William W."/>
        </authorList>
    </citation>
    <scope>NUCLEOTIDE SEQUENCE</scope>
</reference>
<keyword evidence="3 8" id="KW-0812">Transmembrane</keyword>
<evidence type="ECO:0000256" key="5">
    <source>
        <dbReference type="ARBA" id="ARBA00022989"/>
    </source>
</evidence>
<evidence type="ECO:0000256" key="6">
    <source>
        <dbReference type="ARBA" id="ARBA00023136"/>
    </source>
</evidence>
<dbReference type="InterPro" id="IPR006603">
    <property type="entry name" value="PQ-loop_rpt"/>
</dbReference>
<dbReference type="PANTHER" id="PTHR12226">
    <property type="entry name" value="MANNOSE-P-DOLICHOL UTILIZATION DEFECT 1 LEC35 -RELATED"/>
    <property type="match status" value="1"/>
</dbReference>
<comment type="subcellular location">
    <subcellularLocation>
        <location evidence="1">Membrane</location>
        <topology evidence="1">Multi-pass membrane protein</topology>
    </subcellularLocation>
</comment>
<feature type="transmembrane region" description="Helical" evidence="8">
    <location>
        <begin position="96"/>
        <end position="115"/>
    </location>
</feature>
<comment type="caution">
    <text evidence="9">The sequence shown here is derived from an EMBL/GenBank/DDBJ whole genome shotgun (WGS) entry which is preliminary data.</text>
</comment>
<dbReference type="PANTHER" id="PTHR12226:SF2">
    <property type="entry name" value="MANNOSE-P-DOLICHOL UTILIZATION DEFECT 1 PROTEIN"/>
    <property type="match status" value="1"/>
</dbReference>
<evidence type="ECO:0008006" key="11">
    <source>
        <dbReference type="Google" id="ProtNLM"/>
    </source>
</evidence>
<evidence type="ECO:0000313" key="10">
    <source>
        <dbReference type="Proteomes" id="UP000692954"/>
    </source>
</evidence>
<evidence type="ECO:0000256" key="8">
    <source>
        <dbReference type="SAM" id="Phobius"/>
    </source>
</evidence>
<comment type="similarity">
    <text evidence="7">Belongs to the MPDU1 (TC 2.A.43.3) family.</text>
</comment>
<dbReference type="OrthoDB" id="271506at2759"/>
<feature type="transmembrane region" description="Helical" evidence="8">
    <location>
        <begin position="33"/>
        <end position="56"/>
    </location>
</feature>
<proteinExistence type="inferred from homology"/>
<evidence type="ECO:0000313" key="9">
    <source>
        <dbReference type="EMBL" id="CAD8049854.1"/>
    </source>
</evidence>
<keyword evidence="5 8" id="KW-1133">Transmembrane helix</keyword>
<keyword evidence="4" id="KW-0677">Repeat</keyword>
<dbReference type="AlphaFoldDB" id="A0A8S1KGC9"/>
<evidence type="ECO:0000256" key="4">
    <source>
        <dbReference type="ARBA" id="ARBA00022737"/>
    </source>
</evidence>
<feature type="transmembrane region" description="Helical" evidence="8">
    <location>
        <begin position="181"/>
        <end position="205"/>
    </location>
</feature>
<dbReference type="EMBL" id="CAJJDN010000004">
    <property type="protein sequence ID" value="CAD8049854.1"/>
    <property type="molecule type" value="Genomic_DNA"/>
</dbReference>
<feature type="transmembrane region" description="Helical" evidence="8">
    <location>
        <begin position="121"/>
        <end position="140"/>
    </location>
</feature>
<keyword evidence="2" id="KW-0813">Transport</keyword>
<keyword evidence="10" id="KW-1185">Reference proteome</keyword>
<evidence type="ECO:0000256" key="1">
    <source>
        <dbReference type="ARBA" id="ARBA00004141"/>
    </source>
</evidence>
<dbReference type="Proteomes" id="UP000692954">
    <property type="component" value="Unassembled WGS sequence"/>
</dbReference>
<gene>
    <name evidence="9" type="ORF">PSON_ATCC_30995.1.T0040349</name>
</gene>
<dbReference type="GO" id="GO:0016020">
    <property type="term" value="C:membrane"/>
    <property type="evidence" value="ECO:0007669"/>
    <property type="project" value="UniProtKB-SubCell"/>
</dbReference>